<sequence>MQATPSKLVMEKASLVALPAIELPSGYSLRHFRSGDEAVWEHIIARSFARNVPFEAKIGGFSYFQEERVQFICQGSEPVATATAWESEETGDDRGYLHMVGALPEYAGLGLGYAATLAALYRMRSEGRSRAILETDDFRLAAIKVYWQLGFRPIYLDESHEMRWTPILKLIGVH</sequence>
<proteinExistence type="predicted"/>
<keyword evidence="3" id="KW-1185">Reference proteome</keyword>
<dbReference type="PROSITE" id="PS51186">
    <property type="entry name" value="GNAT"/>
    <property type="match status" value="1"/>
</dbReference>
<comment type="caution">
    <text evidence="2">The sequence shown here is derived from an EMBL/GenBank/DDBJ whole genome shotgun (WGS) entry which is preliminary data.</text>
</comment>
<dbReference type="InterPro" id="IPR000182">
    <property type="entry name" value="GNAT_dom"/>
</dbReference>
<gene>
    <name evidence="2" type="ORF">P4I72_15630</name>
</gene>
<reference evidence="2 3" key="1">
    <citation type="submission" date="2023-03" db="EMBL/GenBank/DDBJ databases">
        <title>Bacillus Genome Sequencing.</title>
        <authorList>
            <person name="Dunlap C."/>
        </authorList>
    </citation>
    <scope>NUCLEOTIDE SEQUENCE [LARGE SCALE GENOMIC DNA]</scope>
    <source>
        <strain evidence="2 3">BD-533</strain>
    </source>
</reference>
<dbReference type="InterPro" id="IPR016181">
    <property type="entry name" value="Acyl_CoA_acyltransferase"/>
</dbReference>
<accession>A0ABU6G3M0</accession>
<evidence type="ECO:0000259" key="1">
    <source>
        <dbReference type="PROSITE" id="PS51186"/>
    </source>
</evidence>
<organism evidence="2 3">
    <name type="scientific">Paenibacillus alba</name>
    <dbReference type="NCBI Taxonomy" id="1197127"/>
    <lineage>
        <taxon>Bacteria</taxon>
        <taxon>Bacillati</taxon>
        <taxon>Bacillota</taxon>
        <taxon>Bacilli</taxon>
        <taxon>Bacillales</taxon>
        <taxon>Paenibacillaceae</taxon>
        <taxon>Paenibacillus</taxon>
    </lineage>
</organism>
<dbReference type="CDD" id="cd04301">
    <property type="entry name" value="NAT_SF"/>
    <property type="match status" value="1"/>
</dbReference>
<protein>
    <submittedName>
        <fullName evidence="2">GNAT family N-acetyltransferase</fullName>
    </submittedName>
</protein>
<feature type="domain" description="N-acetyltransferase" evidence="1">
    <location>
        <begin position="27"/>
        <end position="167"/>
    </location>
</feature>
<evidence type="ECO:0000313" key="2">
    <source>
        <dbReference type="EMBL" id="MEC0228556.1"/>
    </source>
</evidence>
<dbReference type="Gene3D" id="3.40.630.30">
    <property type="match status" value="1"/>
</dbReference>
<name>A0ABU6G3M0_9BACL</name>
<dbReference type="Pfam" id="PF00583">
    <property type="entry name" value="Acetyltransf_1"/>
    <property type="match status" value="1"/>
</dbReference>
<dbReference type="Proteomes" id="UP001338137">
    <property type="component" value="Unassembled WGS sequence"/>
</dbReference>
<dbReference type="SUPFAM" id="SSF55729">
    <property type="entry name" value="Acyl-CoA N-acyltransferases (Nat)"/>
    <property type="match status" value="1"/>
</dbReference>
<dbReference type="EMBL" id="JARLKY010000035">
    <property type="protein sequence ID" value="MEC0228556.1"/>
    <property type="molecule type" value="Genomic_DNA"/>
</dbReference>
<dbReference type="RefSeq" id="WP_326072779.1">
    <property type="nucleotide sequence ID" value="NZ_JARLKY010000035.1"/>
</dbReference>
<evidence type="ECO:0000313" key="3">
    <source>
        <dbReference type="Proteomes" id="UP001338137"/>
    </source>
</evidence>